<protein>
    <submittedName>
        <fullName evidence="2">Uncharacterized protein</fullName>
    </submittedName>
</protein>
<reference evidence="2 3" key="1">
    <citation type="submission" date="2016-04" db="EMBL/GenBank/DDBJ databases">
        <title>A degradative enzymes factory behind the ericoid mycorrhizal symbiosis.</title>
        <authorList>
            <consortium name="DOE Joint Genome Institute"/>
            <person name="Martino E."/>
            <person name="Morin E."/>
            <person name="Grelet G."/>
            <person name="Kuo A."/>
            <person name="Kohler A."/>
            <person name="Daghino S."/>
            <person name="Barry K."/>
            <person name="Choi C."/>
            <person name="Cichocki N."/>
            <person name="Clum A."/>
            <person name="Copeland A."/>
            <person name="Hainaut M."/>
            <person name="Haridas S."/>
            <person name="Labutti K."/>
            <person name="Lindquist E."/>
            <person name="Lipzen A."/>
            <person name="Khouja H.-R."/>
            <person name="Murat C."/>
            <person name="Ohm R."/>
            <person name="Olson A."/>
            <person name="Spatafora J."/>
            <person name="Veneault-Fourrey C."/>
            <person name="Henrissat B."/>
            <person name="Grigoriev I."/>
            <person name="Martin F."/>
            <person name="Perotto S."/>
        </authorList>
    </citation>
    <scope>NUCLEOTIDE SEQUENCE [LARGE SCALE GENOMIC DNA]</scope>
    <source>
        <strain evidence="2 3">F</strain>
    </source>
</reference>
<evidence type="ECO:0000313" key="2">
    <source>
        <dbReference type="EMBL" id="PMD35343.1"/>
    </source>
</evidence>
<name>A0A2J6RA21_HYAVF</name>
<feature type="signal peptide" evidence="1">
    <location>
        <begin position="1"/>
        <end position="18"/>
    </location>
</feature>
<sequence>MKALSLLSVWTLIEAANANSCNADNCLRAVIGSAFPTRDGAADCSSYFKATVTPAVISTITNTETVTTSTTTDLAPSVPTYGFNASSCIGAKATTTTLPSKTTTTSTITKTKTVSYDLPIFTAYQWQDQECSQVLDPSPILFELGQCVNIPYALGISFDSFSPGSCETTAPECYISYNVAFGCPDGGGSPPFPLEGCADIANGIIGYFAGELVCPNCTP</sequence>
<accession>A0A2J6RA21</accession>
<proteinExistence type="predicted"/>
<keyword evidence="3" id="KW-1185">Reference proteome</keyword>
<dbReference type="OrthoDB" id="5153173at2759"/>
<dbReference type="EMBL" id="KZ613952">
    <property type="protein sequence ID" value="PMD35343.1"/>
    <property type="molecule type" value="Genomic_DNA"/>
</dbReference>
<keyword evidence="1" id="KW-0732">Signal</keyword>
<dbReference type="Proteomes" id="UP000235786">
    <property type="component" value="Unassembled WGS sequence"/>
</dbReference>
<evidence type="ECO:0000256" key="1">
    <source>
        <dbReference type="SAM" id="SignalP"/>
    </source>
</evidence>
<dbReference type="AlphaFoldDB" id="A0A2J6RA21"/>
<feature type="chain" id="PRO_5014342256" evidence="1">
    <location>
        <begin position="19"/>
        <end position="219"/>
    </location>
</feature>
<gene>
    <name evidence="2" type="ORF">L207DRAFT_587652</name>
</gene>
<evidence type="ECO:0000313" key="3">
    <source>
        <dbReference type="Proteomes" id="UP000235786"/>
    </source>
</evidence>
<organism evidence="2 3">
    <name type="scientific">Hyaloscypha variabilis (strain UAMH 11265 / GT02V1 / F)</name>
    <name type="common">Meliniomyces variabilis</name>
    <dbReference type="NCBI Taxonomy" id="1149755"/>
    <lineage>
        <taxon>Eukaryota</taxon>
        <taxon>Fungi</taxon>
        <taxon>Dikarya</taxon>
        <taxon>Ascomycota</taxon>
        <taxon>Pezizomycotina</taxon>
        <taxon>Leotiomycetes</taxon>
        <taxon>Helotiales</taxon>
        <taxon>Hyaloscyphaceae</taxon>
        <taxon>Hyaloscypha</taxon>
        <taxon>Hyaloscypha variabilis</taxon>
    </lineage>
</organism>